<keyword evidence="3" id="KW-0663">Pyridoxal phosphate</keyword>
<feature type="domain" description="Aminotransferase class I/classII large" evidence="6">
    <location>
        <begin position="31"/>
        <end position="381"/>
    </location>
</feature>
<keyword evidence="4" id="KW-0456">Lyase</keyword>
<keyword evidence="7" id="KW-0808">Transferase</keyword>
<evidence type="ECO:0000256" key="3">
    <source>
        <dbReference type="ARBA" id="ARBA00022898"/>
    </source>
</evidence>
<evidence type="ECO:0000256" key="1">
    <source>
        <dbReference type="ARBA" id="ARBA00001933"/>
    </source>
</evidence>
<dbReference type="InterPro" id="IPR015424">
    <property type="entry name" value="PyrdxlP-dep_Trfase"/>
</dbReference>
<dbReference type="InterPro" id="IPR027619">
    <property type="entry name" value="C-S_lyase_PatB-like"/>
</dbReference>
<comment type="similarity">
    <text evidence="5">Belongs to the class-II pyridoxal-phosphate-dependent aminotransferase family. MalY/PatB cystathionine beta-lyase subfamily.</text>
</comment>
<dbReference type="GO" id="GO:0047804">
    <property type="term" value="F:cysteine-S-conjugate beta-lyase activity"/>
    <property type="evidence" value="ECO:0007669"/>
    <property type="project" value="UniProtKB-EC"/>
</dbReference>
<comment type="cofactor">
    <cofactor evidence="1">
        <name>pyridoxal 5'-phosphate</name>
        <dbReference type="ChEBI" id="CHEBI:597326"/>
    </cofactor>
</comment>
<gene>
    <name evidence="7" type="ORF">SR187_3110</name>
</gene>
<evidence type="ECO:0000313" key="8">
    <source>
        <dbReference type="Proteomes" id="UP000269331"/>
    </source>
</evidence>
<dbReference type="Gene3D" id="3.40.640.10">
    <property type="entry name" value="Type I PLP-dependent aspartate aminotransferase-like (Major domain)"/>
    <property type="match status" value="1"/>
</dbReference>
<accession>A0A2Z5TXZ1</accession>
<dbReference type="Pfam" id="PF00155">
    <property type="entry name" value="Aminotran_1_2"/>
    <property type="match status" value="1"/>
</dbReference>
<dbReference type="OrthoDB" id="9802872at2"/>
<evidence type="ECO:0000256" key="2">
    <source>
        <dbReference type="ARBA" id="ARBA00012224"/>
    </source>
</evidence>
<evidence type="ECO:0000256" key="4">
    <source>
        <dbReference type="ARBA" id="ARBA00023239"/>
    </source>
</evidence>
<name>A0A2Z5TXZ1_9STRE</name>
<sequence>MNRYDFTRRPNRLNHHAEKWKKTEGDSELLPLWVADMDFEPLPEIRQIIRDYADQHIFGYSYASDSLYQSIIDWENKQHGYKVTRESILLVGGVVPALSIAIQALTKEGEAVLINTPVYPPFARTVRLNNRHLVTNSLKLEQRRFVIDLEKLERDIVENNVKLYIFCNPHNPGGRVWTKEEVLAIGQLCHRYGVLLVSDEIHQDLILYDHRHRSFNTVNEAFKDFSIILSSATKTFNIAGTKNSFAIIENPVIRKAFYKRQLANNQHEIPTIGLLATETAFRYGDDWLKELKIVLETNIDFVEEYLRRHTKIQMMKPQGTYLVWLDFSAYDLDHSELIDLLQNQAKLILNDGLSFGKEGRYHARLNVAAPFETIKTACERIGKVFGQGVQMDGLSDDELRYRNQNKVI</sequence>
<dbReference type="InterPro" id="IPR004839">
    <property type="entry name" value="Aminotransferase_I/II_large"/>
</dbReference>
<dbReference type="InterPro" id="IPR015422">
    <property type="entry name" value="PyrdxlP-dep_Trfase_small"/>
</dbReference>
<dbReference type="PANTHER" id="PTHR43525">
    <property type="entry name" value="PROTEIN MALY"/>
    <property type="match status" value="1"/>
</dbReference>
<dbReference type="GO" id="GO:0030170">
    <property type="term" value="F:pyridoxal phosphate binding"/>
    <property type="evidence" value="ECO:0007669"/>
    <property type="project" value="InterPro"/>
</dbReference>
<dbReference type="PANTHER" id="PTHR43525:SF1">
    <property type="entry name" value="PROTEIN MALY"/>
    <property type="match status" value="1"/>
</dbReference>
<dbReference type="Proteomes" id="UP000269331">
    <property type="component" value="Chromosome"/>
</dbReference>
<dbReference type="InterPro" id="IPR015421">
    <property type="entry name" value="PyrdxlP-dep_Trfase_major"/>
</dbReference>
<dbReference type="GO" id="GO:0008483">
    <property type="term" value="F:transaminase activity"/>
    <property type="evidence" value="ECO:0007669"/>
    <property type="project" value="UniProtKB-KW"/>
</dbReference>
<dbReference type="GeneID" id="52229191"/>
<dbReference type="Gene3D" id="3.90.1150.10">
    <property type="entry name" value="Aspartate Aminotransferase, domain 1"/>
    <property type="match status" value="1"/>
</dbReference>
<keyword evidence="7" id="KW-0032">Aminotransferase</keyword>
<evidence type="ECO:0000313" key="7">
    <source>
        <dbReference type="EMBL" id="BBA92231.1"/>
    </source>
</evidence>
<dbReference type="AlphaFoldDB" id="A0A2Z5TXZ1"/>
<proteinExistence type="inferred from homology"/>
<dbReference type="NCBIfam" id="TIGR04350">
    <property type="entry name" value="C_S_lyase_PatB"/>
    <property type="match status" value="1"/>
</dbReference>
<dbReference type="InterPro" id="IPR051798">
    <property type="entry name" value="Class-II_PLP-Dep_Aminotrans"/>
</dbReference>
<dbReference type="EMBL" id="AP018400">
    <property type="protein sequence ID" value="BBA92231.1"/>
    <property type="molecule type" value="Genomic_DNA"/>
</dbReference>
<dbReference type="CDD" id="cd00609">
    <property type="entry name" value="AAT_like"/>
    <property type="match status" value="1"/>
</dbReference>
<organism evidence="7 8">
    <name type="scientific">Streptococcus ruminantium</name>
    <dbReference type="NCBI Taxonomy" id="1917441"/>
    <lineage>
        <taxon>Bacteria</taxon>
        <taxon>Bacillati</taxon>
        <taxon>Bacillota</taxon>
        <taxon>Bacilli</taxon>
        <taxon>Lactobacillales</taxon>
        <taxon>Streptococcaceae</taxon>
        <taxon>Streptococcus</taxon>
    </lineage>
</organism>
<protein>
    <recommendedName>
        <fullName evidence="2">cysteine-S-conjugate beta-lyase</fullName>
        <ecNumber evidence="2">4.4.1.13</ecNumber>
    </recommendedName>
</protein>
<dbReference type="EC" id="4.4.1.13" evidence="2"/>
<evidence type="ECO:0000256" key="5">
    <source>
        <dbReference type="ARBA" id="ARBA00037974"/>
    </source>
</evidence>
<reference evidence="7 8" key="1">
    <citation type="journal article" date="2018" name="Genome Biol. Evol.">
        <title>Complete Genome Sequence of Streptococcus ruminantium sp. nov. GUT-187T (=DSM 104980T =JCM 31869T), the Type Strain of S. ruminantium, and Comparison with Genome Sequences of Streptococcus suis Strains.</title>
        <authorList>
            <person name="Tohya M."/>
            <person name="Sekizaki T."/>
            <person name="Miyoshi-Akiyama T."/>
        </authorList>
    </citation>
    <scope>NUCLEOTIDE SEQUENCE [LARGE SCALE GENOMIC DNA]</scope>
    <source>
        <strain evidence="7 8">GUT187T</strain>
    </source>
</reference>
<evidence type="ECO:0000259" key="6">
    <source>
        <dbReference type="Pfam" id="PF00155"/>
    </source>
</evidence>
<dbReference type="KEGG" id="srq:SR187_3110"/>
<dbReference type="RefSeq" id="WP_120171473.1">
    <property type="nucleotide sequence ID" value="NZ_AP018400.1"/>
</dbReference>
<dbReference type="SUPFAM" id="SSF53383">
    <property type="entry name" value="PLP-dependent transferases"/>
    <property type="match status" value="1"/>
</dbReference>